<organism evidence="2">
    <name type="scientific">Akkermansia muciniphila</name>
    <dbReference type="NCBI Taxonomy" id="239935"/>
    <lineage>
        <taxon>Bacteria</taxon>
        <taxon>Pseudomonadati</taxon>
        <taxon>Verrucomicrobiota</taxon>
        <taxon>Verrucomicrobiia</taxon>
        <taxon>Verrucomicrobiales</taxon>
        <taxon>Akkermansiaceae</taxon>
        <taxon>Akkermansia</taxon>
    </lineage>
</organism>
<protein>
    <submittedName>
        <fullName evidence="2">Uncharacterized protein</fullName>
    </submittedName>
</protein>
<feature type="chain" id="PRO_5026879853" evidence="1">
    <location>
        <begin position="19"/>
        <end position="200"/>
    </location>
</feature>
<evidence type="ECO:0000313" key="2">
    <source>
        <dbReference type="EMBL" id="VYS80779.1"/>
    </source>
</evidence>
<dbReference type="EMBL" id="CACRSS010000002">
    <property type="protein sequence ID" value="VYS80779.1"/>
    <property type="molecule type" value="Genomic_DNA"/>
</dbReference>
<name>A0A6N2RKH9_9BACT</name>
<keyword evidence="1" id="KW-0732">Signal</keyword>
<dbReference type="AlphaFoldDB" id="A0A6N2RKH9"/>
<sequence length="200" mass="22632">MIKLILAAGLAGCCLGMAQGQDVASPSMPNVDGYRQTPEFARERAAVARYMFFWTLCGRIAILESDIKGNVNAGLLCKRLLNLLPENISAGCPEMFRKEWMEHVEKIKAALNENPEWMETPQGKKECAAIEAVMKRLDERYGIERAIYLSNEWLDKRLETGKRNDAPEIFLKDLLRLKKDLESGKLAVPVEFISQERKEG</sequence>
<evidence type="ECO:0000256" key="1">
    <source>
        <dbReference type="SAM" id="SignalP"/>
    </source>
</evidence>
<accession>A0A6N2RKH9</accession>
<gene>
    <name evidence="2" type="ORF">AMLFYP55_01652</name>
</gene>
<feature type="signal peptide" evidence="1">
    <location>
        <begin position="1"/>
        <end position="18"/>
    </location>
</feature>
<reference evidence="2" key="1">
    <citation type="submission" date="2019-11" db="EMBL/GenBank/DDBJ databases">
        <authorList>
            <person name="Feng L."/>
        </authorList>
    </citation>
    <scope>NUCLEOTIDE SEQUENCE</scope>
    <source>
        <strain evidence="2">AMuciniphilaLFYP55</strain>
    </source>
</reference>
<proteinExistence type="predicted"/>